<protein>
    <submittedName>
        <fullName evidence="1">Uncharacterized protein</fullName>
    </submittedName>
</protein>
<evidence type="ECO:0000313" key="1">
    <source>
        <dbReference type="EMBL" id="OCH92711.1"/>
    </source>
</evidence>
<gene>
    <name evidence="1" type="ORF">OBBRIDRAFT_886071</name>
</gene>
<dbReference type="OrthoDB" id="2748713at2759"/>
<organism evidence="1 2">
    <name type="scientific">Obba rivulosa</name>
    <dbReference type="NCBI Taxonomy" id="1052685"/>
    <lineage>
        <taxon>Eukaryota</taxon>
        <taxon>Fungi</taxon>
        <taxon>Dikarya</taxon>
        <taxon>Basidiomycota</taxon>
        <taxon>Agaricomycotina</taxon>
        <taxon>Agaricomycetes</taxon>
        <taxon>Polyporales</taxon>
        <taxon>Gelatoporiaceae</taxon>
        <taxon>Obba</taxon>
    </lineage>
</organism>
<dbReference type="EMBL" id="KV722365">
    <property type="protein sequence ID" value="OCH92711.1"/>
    <property type="molecule type" value="Genomic_DNA"/>
</dbReference>
<sequence>MRPKDGRHSIFMRMGQGILNAILFLWRRPSPPQQITLRSIIPKKLDQPAPIVGDPYLTYDIFVYLMFFLDKAELLSVMQTCRGLQTGGVSCLLQRAPILTSDKHMRSFFSFMLVDRPYRFPMLQTCNLGLRCTLSDSAFSLMIQTLARCNNITTLHLTIFDEVLEENPNVAMAIASLPCVKCCWIHAHARVYTVAEFIGWMPSPIESLAFESHQGLAYPDMLLQNFKMTLESLIVSFADFTELKAEYPHLQHLEFIDEAAVKLDTATLARTFPALSTWEFPFHPPKHDGFPEYTRWLNQAGFKKDGCWDHLDNISGHIRHIYRTGVTCRVDQLICHMDVSDANELQVILHDLRPRRLQLRIELEVFPLDLPRNLLAEASNMTDLRLTIVFDSFQDVPQAEIIEDLYDILATLRLTYLSVMLKWQDIEMHLHSSHPTLLALKKLGDLDFVARASSAIPTLRSIAFSVSGISVSEWSIQKSPHGNRIPRLDRMQWLS</sequence>
<reference evidence="1 2" key="1">
    <citation type="submission" date="2016-07" db="EMBL/GenBank/DDBJ databases">
        <title>Draft genome of the white-rot fungus Obba rivulosa 3A-2.</title>
        <authorList>
            <consortium name="DOE Joint Genome Institute"/>
            <person name="Miettinen O."/>
            <person name="Riley R."/>
            <person name="Acob R."/>
            <person name="Barry K."/>
            <person name="Cullen D."/>
            <person name="De Vries R."/>
            <person name="Hainaut M."/>
            <person name="Hatakka A."/>
            <person name="Henrissat B."/>
            <person name="Hilden K."/>
            <person name="Kuo R."/>
            <person name="Labutti K."/>
            <person name="Lipzen A."/>
            <person name="Makela M.R."/>
            <person name="Sandor L."/>
            <person name="Spatafora J.W."/>
            <person name="Grigoriev I.V."/>
            <person name="Hibbett D.S."/>
        </authorList>
    </citation>
    <scope>NUCLEOTIDE SEQUENCE [LARGE SCALE GENOMIC DNA]</scope>
    <source>
        <strain evidence="1 2">3A-2</strain>
    </source>
</reference>
<evidence type="ECO:0000313" key="2">
    <source>
        <dbReference type="Proteomes" id="UP000250043"/>
    </source>
</evidence>
<name>A0A8E2DMW1_9APHY</name>
<dbReference type="AlphaFoldDB" id="A0A8E2DMW1"/>
<dbReference type="Proteomes" id="UP000250043">
    <property type="component" value="Unassembled WGS sequence"/>
</dbReference>
<keyword evidence="2" id="KW-1185">Reference proteome</keyword>
<proteinExistence type="predicted"/>
<accession>A0A8E2DMW1</accession>